<dbReference type="InterPro" id="IPR050570">
    <property type="entry name" value="Cell_wall_metabolism_enzyme"/>
</dbReference>
<feature type="coiled-coil region" evidence="2">
    <location>
        <begin position="48"/>
        <end position="110"/>
    </location>
</feature>
<evidence type="ECO:0000256" key="2">
    <source>
        <dbReference type="SAM" id="Coils"/>
    </source>
</evidence>
<gene>
    <name evidence="4" type="ORF">AMOL_1111</name>
    <name evidence="5" type="ORF">CPU12_00670</name>
</gene>
<evidence type="ECO:0000259" key="3">
    <source>
        <dbReference type="Pfam" id="PF01551"/>
    </source>
</evidence>
<name>A0A2G1DLD5_9BACT</name>
<dbReference type="PANTHER" id="PTHR21666:SF289">
    <property type="entry name" value="L-ALA--D-GLU ENDOPEPTIDASE"/>
    <property type="match status" value="1"/>
</dbReference>
<evidence type="ECO:0000313" key="4">
    <source>
        <dbReference type="EMBL" id="AXX92095.1"/>
    </source>
</evidence>
<reference evidence="4 7" key="2">
    <citation type="submission" date="2018-08" db="EMBL/GenBank/DDBJ databases">
        <title>Complete genome of the Arcobacter molluscorum type strain LMG 25693.</title>
        <authorList>
            <person name="Miller W.G."/>
            <person name="Yee E."/>
            <person name="Bono J.L."/>
        </authorList>
    </citation>
    <scope>NUCLEOTIDE SEQUENCE [LARGE SCALE GENOMIC DNA]</scope>
    <source>
        <strain evidence="4 7">CECT 7696</strain>
    </source>
</reference>
<evidence type="ECO:0000256" key="1">
    <source>
        <dbReference type="ARBA" id="ARBA00022729"/>
    </source>
</evidence>
<dbReference type="PANTHER" id="PTHR21666">
    <property type="entry name" value="PEPTIDASE-RELATED"/>
    <property type="match status" value="1"/>
</dbReference>
<dbReference type="Gene3D" id="2.70.70.10">
    <property type="entry name" value="Glucose Permease (Domain IIA)"/>
    <property type="match status" value="1"/>
</dbReference>
<dbReference type="CDD" id="cd12797">
    <property type="entry name" value="M23_peptidase"/>
    <property type="match status" value="1"/>
</dbReference>
<sequence>MIKQIIIISLLCINFLNASSKTIAKKIETNKSILDESKSKKMRTNLKIKILARQIKLQNKELTSLESQIVNVNNDIKEHQNLLETSKKNLDELKEKSKFLIKKKKSNEEQIVDTIIENFTSSIGIKLADESSPKELIDTEIYTLLSEHSKDQILKLNNNYEEVTLNKKENQKQIDKINDYIQERKKKKKELNQLIKHHSKSLKSLEVKHKIYQKELKSVIQKQQELSSLLEKLNILKSQELQREKIAREKRQKRLLALKKKREQQRQKQTNNTQAEVEKRFAEDIDLDVKMIGSSTSGVKISRYRGKKTISPLKSFKVVKNFGKYYDPVYKIKLFNESVILKTNIPKAKVYSIFNGKIVYAKKDAGMLENVVIVQHSNGLHTIYSHLDEIAPTLKVGKWIKKGYVIGRVNDTLNFQATKNSYHIDPKDLFRI</sequence>
<keyword evidence="2" id="KW-0175">Coiled coil</keyword>
<dbReference type="InterPro" id="IPR016047">
    <property type="entry name" value="M23ase_b-sheet_dom"/>
</dbReference>
<evidence type="ECO:0000313" key="7">
    <source>
        <dbReference type="Proteomes" id="UP000262712"/>
    </source>
</evidence>
<dbReference type="EMBL" id="NXFY01000001">
    <property type="protein sequence ID" value="PHO19323.1"/>
    <property type="molecule type" value="Genomic_DNA"/>
</dbReference>
<dbReference type="KEGG" id="amol:AMOL_1111"/>
<dbReference type="GO" id="GO:0004222">
    <property type="term" value="F:metalloendopeptidase activity"/>
    <property type="evidence" value="ECO:0007669"/>
    <property type="project" value="TreeGrafter"/>
</dbReference>
<proteinExistence type="predicted"/>
<dbReference type="Proteomes" id="UP000221222">
    <property type="component" value="Unassembled WGS sequence"/>
</dbReference>
<evidence type="ECO:0000313" key="6">
    <source>
        <dbReference type="Proteomes" id="UP000221222"/>
    </source>
</evidence>
<dbReference type="Pfam" id="PF01551">
    <property type="entry name" value="Peptidase_M23"/>
    <property type="match status" value="1"/>
</dbReference>
<accession>A0A2G1DLD5</accession>
<organism evidence="5 6">
    <name type="scientific">Malaciobacter molluscorum LMG 25693</name>
    <dbReference type="NCBI Taxonomy" id="870501"/>
    <lineage>
        <taxon>Bacteria</taxon>
        <taxon>Pseudomonadati</taxon>
        <taxon>Campylobacterota</taxon>
        <taxon>Epsilonproteobacteria</taxon>
        <taxon>Campylobacterales</taxon>
        <taxon>Arcobacteraceae</taxon>
        <taxon>Malaciobacter</taxon>
    </lineage>
</organism>
<reference evidence="5 6" key="1">
    <citation type="submission" date="2017-09" db="EMBL/GenBank/DDBJ databases">
        <title>Arcobacter canalis sp. nov., a new species isolated from a water canal contaminated with urban sewage.</title>
        <authorList>
            <person name="Perez-Cataluna A."/>
            <person name="Salas-Masso N."/>
            <person name="Figueras M.J."/>
        </authorList>
    </citation>
    <scope>NUCLEOTIDE SEQUENCE [LARGE SCALE GENOMIC DNA]</scope>
    <source>
        <strain evidence="5 6">F98-3</strain>
    </source>
</reference>
<dbReference type="RefSeq" id="WP_099341140.1">
    <property type="nucleotide sequence ID" value="NZ_CP032098.1"/>
</dbReference>
<keyword evidence="1" id="KW-0732">Signal</keyword>
<protein>
    <submittedName>
        <fullName evidence="5">Peptidase M23</fullName>
    </submittedName>
    <submittedName>
        <fullName evidence="4">Zinc metallopeptidase, M23 family</fullName>
    </submittedName>
</protein>
<keyword evidence="6" id="KW-1185">Reference proteome</keyword>
<evidence type="ECO:0000313" key="5">
    <source>
        <dbReference type="EMBL" id="PHO19323.1"/>
    </source>
</evidence>
<dbReference type="EMBL" id="CP032098">
    <property type="protein sequence ID" value="AXX92095.1"/>
    <property type="molecule type" value="Genomic_DNA"/>
</dbReference>
<dbReference type="AlphaFoldDB" id="A0A2G1DLD5"/>
<dbReference type="Proteomes" id="UP000262712">
    <property type="component" value="Chromosome"/>
</dbReference>
<feature type="domain" description="M23ase beta-sheet core" evidence="3">
    <location>
        <begin position="347"/>
        <end position="414"/>
    </location>
</feature>
<feature type="coiled-coil region" evidence="2">
    <location>
        <begin position="153"/>
        <end position="278"/>
    </location>
</feature>
<dbReference type="SUPFAM" id="SSF51261">
    <property type="entry name" value="Duplicated hybrid motif"/>
    <property type="match status" value="1"/>
</dbReference>
<dbReference type="InterPro" id="IPR011055">
    <property type="entry name" value="Dup_hybrid_motif"/>
</dbReference>